<dbReference type="GO" id="GO:0003824">
    <property type="term" value="F:catalytic activity"/>
    <property type="evidence" value="ECO:0007669"/>
    <property type="project" value="UniProtKB-ARBA"/>
</dbReference>
<dbReference type="Proteomes" id="UP000177480">
    <property type="component" value="Unassembled WGS sequence"/>
</dbReference>
<evidence type="ECO:0000256" key="3">
    <source>
        <dbReference type="ARBA" id="ARBA00022723"/>
    </source>
</evidence>
<protein>
    <recommendedName>
        <fullName evidence="8">FCP1 homology domain-containing protein</fullName>
    </recommendedName>
</protein>
<dbReference type="InterPro" id="IPR023214">
    <property type="entry name" value="HAD_sf"/>
</dbReference>
<dbReference type="GO" id="GO:0046872">
    <property type="term" value="F:metal ion binding"/>
    <property type="evidence" value="ECO:0007669"/>
    <property type="project" value="UniProtKB-KW"/>
</dbReference>
<evidence type="ECO:0000256" key="1">
    <source>
        <dbReference type="ARBA" id="ARBA00001946"/>
    </source>
</evidence>
<comment type="caution">
    <text evidence="6">The sequence shown here is derived from an EMBL/GenBank/DDBJ whole genome shotgun (WGS) entry which is preliminary data.</text>
</comment>
<dbReference type="InterPro" id="IPR006439">
    <property type="entry name" value="HAD-SF_hydro_IA"/>
</dbReference>
<dbReference type="NCBIfam" id="TIGR01509">
    <property type="entry name" value="HAD-SF-IA-v3"/>
    <property type="match status" value="1"/>
</dbReference>
<proteinExistence type="inferred from homology"/>
<name>A0A1G2G1G6_9BACT</name>
<evidence type="ECO:0000313" key="6">
    <source>
        <dbReference type="EMBL" id="OGZ44136.1"/>
    </source>
</evidence>
<keyword evidence="5" id="KW-0119">Carbohydrate metabolism</keyword>
<dbReference type="InterPro" id="IPR036412">
    <property type="entry name" value="HAD-like_sf"/>
</dbReference>
<dbReference type="SFLD" id="SFLDG01129">
    <property type="entry name" value="C1.5:_HAD__Beta-PGM__Phosphata"/>
    <property type="match status" value="1"/>
</dbReference>
<sequence length="217" mass="24089">MERAFIFDMDGVVVDSARAWKIHNDAFLHKTFGKEVFEKLGSVAGLGVIQIWEMAAAHGAAVDKGDFIKKYNYDARNIYSRTPITPGVEYLAQWLTKEGFVLGLVTAANETFANHVLPRLAFRDQLRTIIFLGDRTDIKPKPAPDGYIEALRRLNAEPRQSIILEDSNFGIKAGKASGVYTIGYRGNLVLGYTQEGADAYADSMDDVINIVEKSTPR</sequence>
<dbReference type="AlphaFoldDB" id="A0A1G2G1G6"/>
<evidence type="ECO:0000256" key="5">
    <source>
        <dbReference type="ARBA" id="ARBA00023277"/>
    </source>
</evidence>
<dbReference type="InterPro" id="IPR041492">
    <property type="entry name" value="HAD_2"/>
</dbReference>
<dbReference type="Gene3D" id="1.10.150.240">
    <property type="entry name" value="Putative phosphatase, domain 2"/>
    <property type="match status" value="1"/>
</dbReference>
<dbReference type="SUPFAM" id="SSF56784">
    <property type="entry name" value="HAD-like"/>
    <property type="match status" value="1"/>
</dbReference>
<gene>
    <name evidence="6" type="ORF">A2719_01565</name>
</gene>
<evidence type="ECO:0000256" key="4">
    <source>
        <dbReference type="ARBA" id="ARBA00022842"/>
    </source>
</evidence>
<dbReference type="PANTHER" id="PTHR46193">
    <property type="entry name" value="6-PHOSPHOGLUCONATE PHOSPHATASE"/>
    <property type="match status" value="1"/>
</dbReference>
<comment type="cofactor">
    <cofactor evidence="1">
        <name>Mg(2+)</name>
        <dbReference type="ChEBI" id="CHEBI:18420"/>
    </cofactor>
</comment>
<dbReference type="InterPro" id="IPR051600">
    <property type="entry name" value="Beta-PGM-like"/>
</dbReference>
<dbReference type="SFLD" id="SFLDS00003">
    <property type="entry name" value="Haloacid_Dehalogenase"/>
    <property type="match status" value="1"/>
</dbReference>
<keyword evidence="4" id="KW-0460">Magnesium</keyword>
<dbReference type="EMBL" id="MHNK01000008">
    <property type="protein sequence ID" value="OGZ44136.1"/>
    <property type="molecule type" value="Genomic_DNA"/>
</dbReference>
<dbReference type="Pfam" id="PF13419">
    <property type="entry name" value="HAD_2"/>
    <property type="match status" value="1"/>
</dbReference>
<evidence type="ECO:0000313" key="7">
    <source>
        <dbReference type="Proteomes" id="UP000177480"/>
    </source>
</evidence>
<dbReference type="InterPro" id="IPR023198">
    <property type="entry name" value="PGP-like_dom2"/>
</dbReference>
<keyword evidence="3" id="KW-0479">Metal-binding</keyword>
<reference evidence="6 7" key="1">
    <citation type="journal article" date="2016" name="Nat. Commun.">
        <title>Thousands of microbial genomes shed light on interconnected biogeochemical processes in an aquifer system.</title>
        <authorList>
            <person name="Anantharaman K."/>
            <person name="Brown C.T."/>
            <person name="Hug L.A."/>
            <person name="Sharon I."/>
            <person name="Castelle C.J."/>
            <person name="Probst A.J."/>
            <person name="Thomas B.C."/>
            <person name="Singh A."/>
            <person name="Wilkins M.J."/>
            <person name="Karaoz U."/>
            <person name="Brodie E.L."/>
            <person name="Williams K.H."/>
            <person name="Hubbard S.S."/>
            <person name="Banfield J.F."/>
        </authorList>
    </citation>
    <scope>NUCLEOTIDE SEQUENCE [LARGE SCALE GENOMIC DNA]</scope>
</reference>
<comment type="similarity">
    <text evidence="2">Belongs to the HAD-like hydrolase superfamily. CbbY/CbbZ/Gph/YieH family.</text>
</comment>
<evidence type="ECO:0008006" key="8">
    <source>
        <dbReference type="Google" id="ProtNLM"/>
    </source>
</evidence>
<organism evidence="6 7">
    <name type="scientific">Candidatus Ryanbacteria bacterium RIFCSPHIGHO2_01_FULL_45_22</name>
    <dbReference type="NCBI Taxonomy" id="1802114"/>
    <lineage>
        <taxon>Bacteria</taxon>
        <taxon>Candidatus Ryaniibacteriota</taxon>
    </lineage>
</organism>
<evidence type="ECO:0000256" key="2">
    <source>
        <dbReference type="ARBA" id="ARBA00006171"/>
    </source>
</evidence>
<dbReference type="PANTHER" id="PTHR46193:SF18">
    <property type="entry name" value="HEXITOL PHOSPHATASE B"/>
    <property type="match status" value="1"/>
</dbReference>
<accession>A0A1G2G1G6</accession>
<dbReference type="Gene3D" id="3.40.50.1000">
    <property type="entry name" value="HAD superfamily/HAD-like"/>
    <property type="match status" value="1"/>
</dbReference>
<dbReference type="STRING" id="1802114.A2719_01565"/>